<name>A0A9P5WYJ0_9AGAR</name>
<sequence>MILDFVSADYGWLPALDGLEMSHVLFKPGKNCDSYFINDNILVQVEKAMDILKNYYLQDKHIFIFDKATTHKKWLATAPSA</sequence>
<dbReference type="OrthoDB" id="10039611at2759"/>
<dbReference type="EMBL" id="MU153709">
    <property type="protein sequence ID" value="KAF9439666.1"/>
    <property type="molecule type" value="Genomic_DNA"/>
</dbReference>
<accession>A0A9P5WYJ0</accession>
<organism evidence="1 2">
    <name type="scientific">Macrolepiota fuliginosa MF-IS2</name>
    <dbReference type="NCBI Taxonomy" id="1400762"/>
    <lineage>
        <taxon>Eukaryota</taxon>
        <taxon>Fungi</taxon>
        <taxon>Dikarya</taxon>
        <taxon>Basidiomycota</taxon>
        <taxon>Agaricomycotina</taxon>
        <taxon>Agaricomycetes</taxon>
        <taxon>Agaricomycetidae</taxon>
        <taxon>Agaricales</taxon>
        <taxon>Agaricineae</taxon>
        <taxon>Agaricaceae</taxon>
        <taxon>Macrolepiota</taxon>
    </lineage>
</organism>
<evidence type="ECO:0000313" key="2">
    <source>
        <dbReference type="Proteomes" id="UP000807342"/>
    </source>
</evidence>
<keyword evidence="2" id="KW-1185">Reference proteome</keyword>
<comment type="caution">
    <text evidence="1">The sequence shown here is derived from an EMBL/GenBank/DDBJ whole genome shotgun (WGS) entry which is preliminary data.</text>
</comment>
<protein>
    <submittedName>
        <fullName evidence="1">Uncharacterized protein</fullName>
    </submittedName>
</protein>
<proteinExistence type="predicted"/>
<reference evidence="1" key="1">
    <citation type="submission" date="2020-11" db="EMBL/GenBank/DDBJ databases">
        <authorList>
            <consortium name="DOE Joint Genome Institute"/>
            <person name="Ahrendt S."/>
            <person name="Riley R."/>
            <person name="Andreopoulos W."/>
            <person name="Labutti K."/>
            <person name="Pangilinan J."/>
            <person name="Ruiz-Duenas F.J."/>
            <person name="Barrasa J.M."/>
            <person name="Sanchez-Garcia M."/>
            <person name="Camarero S."/>
            <person name="Miyauchi S."/>
            <person name="Serrano A."/>
            <person name="Linde D."/>
            <person name="Babiker R."/>
            <person name="Drula E."/>
            <person name="Ayuso-Fernandez I."/>
            <person name="Pacheco R."/>
            <person name="Padilla G."/>
            <person name="Ferreira P."/>
            <person name="Barriuso J."/>
            <person name="Kellner H."/>
            <person name="Castanera R."/>
            <person name="Alfaro M."/>
            <person name="Ramirez L."/>
            <person name="Pisabarro A.G."/>
            <person name="Kuo A."/>
            <person name="Tritt A."/>
            <person name="Lipzen A."/>
            <person name="He G."/>
            <person name="Yan M."/>
            <person name="Ng V."/>
            <person name="Cullen D."/>
            <person name="Martin F."/>
            <person name="Rosso M.-N."/>
            <person name="Henrissat B."/>
            <person name="Hibbett D."/>
            <person name="Martinez A.T."/>
            <person name="Grigoriev I.V."/>
        </authorList>
    </citation>
    <scope>NUCLEOTIDE SEQUENCE</scope>
    <source>
        <strain evidence="1">MF-IS2</strain>
    </source>
</reference>
<gene>
    <name evidence="1" type="ORF">P691DRAFT_690117</name>
</gene>
<evidence type="ECO:0000313" key="1">
    <source>
        <dbReference type="EMBL" id="KAF9439666.1"/>
    </source>
</evidence>
<dbReference type="Proteomes" id="UP000807342">
    <property type="component" value="Unassembled WGS sequence"/>
</dbReference>
<dbReference type="AlphaFoldDB" id="A0A9P5WYJ0"/>